<accession>A0ABW7H6H1</accession>
<proteinExistence type="inferred from homology"/>
<keyword evidence="3" id="KW-0732">Signal</keyword>
<dbReference type="SUPFAM" id="SSF54001">
    <property type="entry name" value="Cysteine proteinases"/>
    <property type="match status" value="1"/>
</dbReference>
<dbReference type="RefSeq" id="WP_394406173.1">
    <property type="nucleotide sequence ID" value="NZ_JBIGIC010000001.1"/>
</dbReference>
<reference evidence="7 8" key="1">
    <citation type="submission" date="2024-08" db="EMBL/GenBank/DDBJ databases">
        <authorList>
            <person name="Lu H."/>
        </authorList>
    </citation>
    <scope>NUCLEOTIDE SEQUENCE [LARGE SCALE GENOMIC DNA]</scope>
    <source>
        <strain evidence="7 8">BYS78W</strain>
    </source>
</reference>
<gene>
    <name evidence="7" type="ORF">ACG04R_02395</name>
</gene>
<evidence type="ECO:0000256" key="3">
    <source>
        <dbReference type="ARBA" id="ARBA00022729"/>
    </source>
</evidence>
<dbReference type="PROSITE" id="PS51935">
    <property type="entry name" value="NLPC_P60"/>
    <property type="match status" value="1"/>
</dbReference>
<dbReference type="Gene3D" id="3.90.1720.10">
    <property type="entry name" value="endopeptidase domain like (from Nostoc punctiforme)"/>
    <property type="match status" value="1"/>
</dbReference>
<keyword evidence="4" id="KW-0378">Hydrolase</keyword>
<dbReference type="InterPro" id="IPR052062">
    <property type="entry name" value="Murein_DD/LD_carboxypeptidase"/>
</dbReference>
<organism evidence="7 8">
    <name type="scientific">Pelomonas candidula</name>
    <dbReference type="NCBI Taxonomy" id="3299025"/>
    <lineage>
        <taxon>Bacteria</taxon>
        <taxon>Pseudomonadati</taxon>
        <taxon>Pseudomonadota</taxon>
        <taxon>Betaproteobacteria</taxon>
        <taxon>Burkholderiales</taxon>
        <taxon>Sphaerotilaceae</taxon>
        <taxon>Roseateles</taxon>
    </lineage>
</organism>
<evidence type="ECO:0000313" key="8">
    <source>
        <dbReference type="Proteomes" id="UP001606134"/>
    </source>
</evidence>
<protein>
    <submittedName>
        <fullName evidence="7">C40 family peptidase</fullName>
    </submittedName>
</protein>
<evidence type="ECO:0000256" key="5">
    <source>
        <dbReference type="ARBA" id="ARBA00022807"/>
    </source>
</evidence>
<name>A0ABW7H6H1_9BURK</name>
<comment type="caution">
    <text evidence="7">The sequence shown here is derived from an EMBL/GenBank/DDBJ whole genome shotgun (WGS) entry which is preliminary data.</text>
</comment>
<dbReference type="PANTHER" id="PTHR47360">
    <property type="entry name" value="MUREIN DD-ENDOPEPTIDASE MEPS/MUREIN LD-CARBOXYPEPTIDASE"/>
    <property type="match status" value="1"/>
</dbReference>
<dbReference type="Proteomes" id="UP001606134">
    <property type="component" value="Unassembled WGS sequence"/>
</dbReference>
<dbReference type="Pfam" id="PF00877">
    <property type="entry name" value="NLPC_P60"/>
    <property type="match status" value="1"/>
</dbReference>
<evidence type="ECO:0000313" key="7">
    <source>
        <dbReference type="EMBL" id="MFG6485503.1"/>
    </source>
</evidence>
<evidence type="ECO:0000256" key="2">
    <source>
        <dbReference type="ARBA" id="ARBA00022670"/>
    </source>
</evidence>
<sequence>MAAKALEVGTTMAGIGYTWGGKTTAGFDCSGFVSYVLTQLFPNAPFTGDVASYIASPRFVDVADSERRAGDIVIFPASGGAVNHIGIVIDESRWIGSQSSTGVKAVSFSNPYWGSRPRKIRRLVALSAAAVQLGLALPESMLA</sequence>
<dbReference type="InterPro" id="IPR000064">
    <property type="entry name" value="NLP_P60_dom"/>
</dbReference>
<keyword evidence="5" id="KW-0788">Thiol protease</keyword>
<evidence type="ECO:0000259" key="6">
    <source>
        <dbReference type="PROSITE" id="PS51935"/>
    </source>
</evidence>
<feature type="domain" description="NlpC/P60" evidence="6">
    <location>
        <begin position="1"/>
        <end position="124"/>
    </location>
</feature>
<evidence type="ECO:0000256" key="1">
    <source>
        <dbReference type="ARBA" id="ARBA00007074"/>
    </source>
</evidence>
<dbReference type="EMBL" id="JBIGIC010000001">
    <property type="protein sequence ID" value="MFG6485503.1"/>
    <property type="molecule type" value="Genomic_DNA"/>
</dbReference>
<dbReference type="PANTHER" id="PTHR47360:SF1">
    <property type="entry name" value="ENDOPEPTIDASE NLPC-RELATED"/>
    <property type="match status" value="1"/>
</dbReference>
<evidence type="ECO:0000256" key="4">
    <source>
        <dbReference type="ARBA" id="ARBA00022801"/>
    </source>
</evidence>
<comment type="similarity">
    <text evidence="1">Belongs to the peptidase C40 family.</text>
</comment>
<keyword evidence="2" id="KW-0645">Protease</keyword>
<dbReference type="InterPro" id="IPR038765">
    <property type="entry name" value="Papain-like_cys_pep_sf"/>
</dbReference>
<keyword evidence="8" id="KW-1185">Reference proteome</keyword>